<comment type="caution">
    <text evidence="1">The sequence shown here is derived from an EMBL/GenBank/DDBJ whole genome shotgun (WGS) entry which is preliminary data.</text>
</comment>
<dbReference type="Pfam" id="PF09233">
    <property type="entry name" value="Endonuc-EcoRV"/>
    <property type="match status" value="1"/>
</dbReference>
<keyword evidence="1" id="KW-0540">Nuclease</keyword>
<name>A0A9X1FB10_9FLAO</name>
<keyword evidence="1" id="KW-0378">Hydrolase</keyword>
<keyword evidence="2" id="KW-1185">Reference proteome</keyword>
<dbReference type="InterPro" id="IPR015314">
    <property type="entry name" value="Restrct_endonuc_II_EcoRV"/>
</dbReference>
<dbReference type="AlphaFoldDB" id="A0A9X1FB10"/>
<reference evidence="1" key="1">
    <citation type="submission" date="2021-04" db="EMBL/GenBank/DDBJ databases">
        <authorList>
            <person name="Pira H."/>
            <person name="Risdian C."/>
            <person name="Wink J."/>
        </authorList>
    </citation>
    <scope>NUCLEOTIDE SEQUENCE</scope>
    <source>
        <strain evidence="1">WHY3</strain>
    </source>
</reference>
<proteinExistence type="predicted"/>
<accession>A0A9X1FB10</accession>
<dbReference type="GO" id="GO:0004519">
    <property type="term" value="F:endonuclease activity"/>
    <property type="evidence" value="ECO:0007669"/>
    <property type="project" value="UniProtKB-KW"/>
</dbReference>
<evidence type="ECO:0000313" key="1">
    <source>
        <dbReference type="EMBL" id="MBV7270537.1"/>
    </source>
</evidence>
<dbReference type="Proteomes" id="UP001138894">
    <property type="component" value="Unassembled WGS sequence"/>
</dbReference>
<protein>
    <submittedName>
        <fullName evidence="1">EcoRV family type II restriction endonuclease</fullName>
    </submittedName>
</protein>
<gene>
    <name evidence="1" type="ORF">KCG49_15215</name>
</gene>
<organism evidence="1 2">
    <name type="scientific">Winogradskyella luteola</name>
    <dbReference type="NCBI Taxonomy" id="2828330"/>
    <lineage>
        <taxon>Bacteria</taxon>
        <taxon>Pseudomonadati</taxon>
        <taxon>Bacteroidota</taxon>
        <taxon>Flavobacteriia</taxon>
        <taxon>Flavobacteriales</taxon>
        <taxon>Flavobacteriaceae</taxon>
        <taxon>Winogradskyella</taxon>
    </lineage>
</organism>
<keyword evidence="1" id="KW-0255">Endonuclease</keyword>
<evidence type="ECO:0000313" key="2">
    <source>
        <dbReference type="Proteomes" id="UP001138894"/>
    </source>
</evidence>
<dbReference type="EMBL" id="JAGSPD010000017">
    <property type="protein sequence ID" value="MBV7270537.1"/>
    <property type="molecule type" value="Genomic_DNA"/>
</dbReference>
<sequence length="289" mass="33544">MSDIKKIFLDKLKDFSKELTEYVSDKVGGWKVKGFIDTEKSIYTISSDTKIISKILEIQLFPKFREFADQNGYDIVLAEMQNWYPDLSFVSKENPKIKFAVDIKTTYRLEDYDGFCNGFTLGSHGEYFRERTSAKNIQFPYSEYTSHICLGILYTRALSADIDETRILQLNKLDEITSVIKDFVFFAEEKWKISSDKSGSGNTANIGSIRFIDDILKGNGVFKNLGEKWFDEYWIDHGKIDQKDEKGKPILTPKGKIKKITSLKTYLKYRGEDISKIYPVRPKRKNKKK</sequence>
<dbReference type="RefSeq" id="WP_218547731.1">
    <property type="nucleotide sequence ID" value="NZ_JAGSPD010000017.1"/>
</dbReference>
<dbReference type="CDD" id="cd22323">
    <property type="entry name" value="EcoRV-like"/>
    <property type="match status" value="1"/>
</dbReference>